<dbReference type="eggNOG" id="COG1162">
    <property type="taxonomic scope" value="Bacteria"/>
</dbReference>
<proteinExistence type="predicted"/>
<feature type="domain" description="RNHCP" evidence="1">
    <location>
        <begin position="7"/>
        <end position="90"/>
    </location>
</feature>
<evidence type="ECO:0000259" key="1">
    <source>
        <dbReference type="Pfam" id="PF12647"/>
    </source>
</evidence>
<dbReference type="EMBL" id="LT629701">
    <property type="protein sequence ID" value="SDM94152.1"/>
    <property type="molecule type" value="Genomic_DNA"/>
</dbReference>
<dbReference type="AlphaFoldDB" id="A0A1G9XBI0"/>
<name>A0A1G9XBI0_ALLAB</name>
<evidence type="ECO:0000313" key="2">
    <source>
        <dbReference type="EMBL" id="SDM94152.1"/>
    </source>
</evidence>
<dbReference type="InterPro" id="IPR024439">
    <property type="entry name" value="RNHCP"/>
</dbReference>
<dbReference type="RefSeq" id="WP_052407496.1">
    <property type="nucleotide sequence ID" value="NZ_JOEF01000013.1"/>
</dbReference>
<dbReference type="Proteomes" id="UP000183376">
    <property type="component" value="Chromosome I"/>
</dbReference>
<protein>
    <submittedName>
        <fullName evidence="2">RNHCP domain-containing protein</fullName>
    </submittedName>
</protein>
<evidence type="ECO:0000313" key="3">
    <source>
        <dbReference type="Proteomes" id="UP000183376"/>
    </source>
</evidence>
<accession>A0A1G9XBI0</accession>
<gene>
    <name evidence="2" type="ORF">SAMN04489726_4108</name>
</gene>
<reference evidence="2 3" key="1">
    <citation type="submission" date="2016-10" db="EMBL/GenBank/DDBJ databases">
        <authorList>
            <person name="de Groot N.N."/>
        </authorList>
    </citation>
    <scope>NUCLEOTIDE SEQUENCE [LARGE SCALE GENOMIC DNA]</scope>
    <source>
        <strain evidence="2 3">DSM 44149</strain>
    </source>
</reference>
<sequence>MFRRVVEDFECGNCGRAVRGNGYTNHCPGCLWSRHVDEEPGDRAAECGGLMRPVHAFLKGQKIRIVHECSKCKERKNVNSVAADDRDEILRLMAASARDVMGF</sequence>
<dbReference type="Pfam" id="PF12647">
    <property type="entry name" value="RNHCP"/>
    <property type="match status" value="1"/>
</dbReference>
<keyword evidence="3" id="KW-1185">Reference proteome</keyword>
<dbReference type="STRING" id="211114.SAMN04489726_4108"/>
<organism evidence="2 3">
    <name type="scientific">Allokutzneria albata</name>
    <name type="common">Kibdelosporangium albatum</name>
    <dbReference type="NCBI Taxonomy" id="211114"/>
    <lineage>
        <taxon>Bacteria</taxon>
        <taxon>Bacillati</taxon>
        <taxon>Actinomycetota</taxon>
        <taxon>Actinomycetes</taxon>
        <taxon>Pseudonocardiales</taxon>
        <taxon>Pseudonocardiaceae</taxon>
        <taxon>Allokutzneria</taxon>
    </lineage>
</organism>